<dbReference type="EMBL" id="CP041253">
    <property type="protein sequence ID" value="QDH79613.1"/>
    <property type="molecule type" value="Genomic_DNA"/>
</dbReference>
<evidence type="ECO:0008006" key="3">
    <source>
        <dbReference type="Google" id="ProtNLM"/>
    </source>
</evidence>
<protein>
    <recommendedName>
        <fullName evidence="3">Lipoprotein</fullName>
    </recommendedName>
</protein>
<dbReference type="AlphaFoldDB" id="A0A514CIG5"/>
<evidence type="ECO:0000313" key="1">
    <source>
        <dbReference type="EMBL" id="QDH79613.1"/>
    </source>
</evidence>
<dbReference type="KEGG" id="echi:FKX85_11415"/>
<organism evidence="1 2">
    <name type="scientific">Echinicola soli</name>
    <dbReference type="NCBI Taxonomy" id="2591634"/>
    <lineage>
        <taxon>Bacteria</taxon>
        <taxon>Pseudomonadati</taxon>
        <taxon>Bacteroidota</taxon>
        <taxon>Cytophagia</taxon>
        <taxon>Cytophagales</taxon>
        <taxon>Cyclobacteriaceae</taxon>
        <taxon>Echinicola</taxon>
    </lineage>
</organism>
<evidence type="ECO:0000313" key="2">
    <source>
        <dbReference type="Proteomes" id="UP000316614"/>
    </source>
</evidence>
<dbReference type="RefSeq" id="WP_141614855.1">
    <property type="nucleotide sequence ID" value="NZ_CP041253.1"/>
</dbReference>
<proteinExistence type="predicted"/>
<sequence>MRPGTTILYLLLLWAVLAGCNTEGSREFVWEEEIVQLTGKDLGKWLRQAPFSNELAQTDKDRTVLTNAKQVFPFMARYKSAVGELENFYNHSDNPIYQQETVLYQDPQWGDLFVNATLLYDHEEVFLDYHYSEMGNPVFDGISAVTTYSASLLETQVFAQTAYYKTGLYWAQTLDKRYLLGFYQKGKLVFEVAVPLNSTDTVATLAKLKAVNEKLELHIPEWKNASEQQLKAKGTRDTFWKNLFMGIYMDKESTLNKVYLKVKDTPFQLAGKIVKGDYYFSYEAPNGKVALFTVLKETALDQKAFITEHKQLLSYQKNGQTVYYEEQQDRETIEGKAFAYYGPGKYLEINYGYPKTDQVAKTHVHGILKNIKIRKHL</sequence>
<gene>
    <name evidence="1" type="ORF">FKX85_11415</name>
</gene>
<name>A0A514CIG5_9BACT</name>
<dbReference type="PROSITE" id="PS51257">
    <property type="entry name" value="PROKAR_LIPOPROTEIN"/>
    <property type="match status" value="1"/>
</dbReference>
<dbReference type="Proteomes" id="UP000316614">
    <property type="component" value="Chromosome"/>
</dbReference>
<reference evidence="1 2" key="1">
    <citation type="submission" date="2019-06" db="EMBL/GenBank/DDBJ databases">
        <title>Echinicola alkalisoli sp. nov. isolated from saline soil.</title>
        <authorList>
            <person name="Sun J.-Q."/>
            <person name="Xu L."/>
        </authorList>
    </citation>
    <scope>NUCLEOTIDE SEQUENCE [LARGE SCALE GENOMIC DNA]</scope>
    <source>
        <strain evidence="1 2">LN3S3</strain>
    </source>
</reference>
<accession>A0A514CIG5</accession>
<keyword evidence="2" id="KW-1185">Reference proteome</keyword>
<dbReference type="OrthoDB" id="695318at2"/>